<proteinExistence type="predicted"/>
<dbReference type="EMBL" id="UZAF01000101">
    <property type="protein sequence ID" value="VDO04704.1"/>
    <property type="molecule type" value="Genomic_DNA"/>
</dbReference>
<accession>A0A3P7SR35</accession>
<evidence type="ECO:0000313" key="1">
    <source>
        <dbReference type="EMBL" id="VDO04704.1"/>
    </source>
</evidence>
<sequence length="33" mass="3463">MSQLSSPSVLGNCRPVPLGTSKEARRICSSTLS</sequence>
<gene>
    <name evidence="1" type="ORF">HPLM_LOCUS184</name>
</gene>
<protein>
    <submittedName>
        <fullName evidence="1">Uncharacterized protein</fullName>
    </submittedName>
</protein>
<keyword evidence="2" id="KW-1185">Reference proteome</keyword>
<reference evidence="1 2" key="1">
    <citation type="submission" date="2018-11" db="EMBL/GenBank/DDBJ databases">
        <authorList>
            <consortium name="Pathogen Informatics"/>
        </authorList>
    </citation>
    <scope>NUCLEOTIDE SEQUENCE [LARGE SCALE GENOMIC DNA]</scope>
    <source>
        <strain evidence="1 2">MHpl1</strain>
    </source>
</reference>
<name>A0A3P7SR35_HAEPC</name>
<evidence type="ECO:0000313" key="2">
    <source>
        <dbReference type="Proteomes" id="UP000268014"/>
    </source>
</evidence>
<dbReference type="Proteomes" id="UP000268014">
    <property type="component" value="Unassembled WGS sequence"/>
</dbReference>
<dbReference type="AlphaFoldDB" id="A0A3P7SR35"/>
<organism evidence="1 2">
    <name type="scientific">Haemonchus placei</name>
    <name type="common">Barber's pole worm</name>
    <dbReference type="NCBI Taxonomy" id="6290"/>
    <lineage>
        <taxon>Eukaryota</taxon>
        <taxon>Metazoa</taxon>
        <taxon>Ecdysozoa</taxon>
        <taxon>Nematoda</taxon>
        <taxon>Chromadorea</taxon>
        <taxon>Rhabditida</taxon>
        <taxon>Rhabditina</taxon>
        <taxon>Rhabditomorpha</taxon>
        <taxon>Strongyloidea</taxon>
        <taxon>Trichostrongylidae</taxon>
        <taxon>Haemonchus</taxon>
    </lineage>
</organism>